<feature type="signal peptide" evidence="1">
    <location>
        <begin position="1"/>
        <end position="28"/>
    </location>
</feature>
<keyword evidence="1" id="KW-0732">Signal</keyword>
<reference evidence="2" key="1">
    <citation type="submission" date="2020-10" db="EMBL/GenBank/DDBJ databases">
        <authorList>
            <person name="Castelo-Branco R."/>
            <person name="Eusebio N."/>
            <person name="Adriana R."/>
            <person name="Vieira A."/>
            <person name="Brugerolle De Fraissinette N."/>
            <person name="Rezende De Castro R."/>
            <person name="Schneider M.P."/>
            <person name="Vasconcelos V."/>
            <person name="Leao P.N."/>
        </authorList>
    </citation>
    <scope>NUCLEOTIDE SEQUENCE</scope>
    <source>
        <strain evidence="2">LEGE 06105</strain>
    </source>
</reference>
<accession>A0A8J7F4H5</accession>
<evidence type="ECO:0000256" key="1">
    <source>
        <dbReference type="SAM" id="SignalP"/>
    </source>
</evidence>
<dbReference type="RefSeq" id="WP_193921394.1">
    <property type="nucleotide sequence ID" value="NZ_JADEWL010000047.1"/>
</dbReference>
<name>A0A8J7F4H5_9CYAN</name>
<proteinExistence type="predicted"/>
<sequence>MNQHIFGKFASIIIICLCYFAGIGTAIADTETNSAPTETDGSNTIPQDTTSIQQNGVQVNGFDGFNGFTTPLTPPSCNKQLCGFIMLRNTPYGNESNAGIVFQLGGSSEDTQAESQRLFAIAQKEKLDQESTVILTEKLAEAIENKKPERAKLYAISLAKRLGYADYRQLLNDINNPAGLIKY</sequence>
<dbReference type="EMBL" id="JADEWL010000047">
    <property type="protein sequence ID" value="MBE9214008.1"/>
    <property type="molecule type" value="Genomic_DNA"/>
</dbReference>
<evidence type="ECO:0000313" key="2">
    <source>
        <dbReference type="EMBL" id="MBE9214008.1"/>
    </source>
</evidence>
<keyword evidence="3" id="KW-1185">Reference proteome</keyword>
<protein>
    <submittedName>
        <fullName evidence="2">Uncharacterized protein</fullName>
    </submittedName>
</protein>
<dbReference type="AlphaFoldDB" id="A0A8J7F4H5"/>
<organism evidence="2 3">
    <name type="scientific">Plectonema cf. radiosum LEGE 06105</name>
    <dbReference type="NCBI Taxonomy" id="945769"/>
    <lineage>
        <taxon>Bacteria</taxon>
        <taxon>Bacillati</taxon>
        <taxon>Cyanobacteriota</taxon>
        <taxon>Cyanophyceae</taxon>
        <taxon>Oscillatoriophycideae</taxon>
        <taxon>Oscillatoriales</taxon>
        <taxon>Microcoleaceae</taxon>
        <taxon>Plectonema</taxon>
    </lineage>
</organism>
<comment type="caution">
    <text evidence="2">The sequence shown here is derived from an EMBL/GenBank/DDBJ whole genome shotgun (WGS) entry which is preliminary data.</text>
</comment>
<gene>
    <name evidence="2" type="ORF">IQ247_15265</name>
</gene>
<feature type="chain" id="PRO_5035261755" evidence="1">
    <location>
        <begin position="29"/>
        <end position="183"/>
    </location>
</feature>
<dbReference type="Proteomes" id="UP000620559">
    <property type="component" value="Unassembled WGS sequence"/>
</dbReference>
<evidence type="ECO:0000313" key="3">
    <source>
        <dbReference type="Proteomes" id="UP000620559"/>
    </source>
</evidence>